<evidence type="ECO:0000256" key="2">
    <source>
        <dbReference type="SAM" id="MobiDB-lite"/>
    </source>
</evidence>
<dbReference type="EMBL" id="BARW01040438">
    <property type="protein sequence ID" value="GAJ17974.1"/>
    <property type="molecule type" value="Genomic_DNA"/>
</dbReference>
<keyword evidence="1" id="KW-0175">Coiled coil</keyword>
<comment type="caution">
    <text evidence="3">The sequence shown here is derived from an EMBL/GenBank/DDBJ whole genome shotgun (WGS) entry which is preliminary data.</text>
</comment>
<evidence type="ECO:0000313" key="3">
    <source>
        <dbReference type="EMBL" id="GAJ17974.1"/>
    </source>
</evidence>
<sequence>CYYEKKMYDEAIAQVNNALELLKTIPPGDKRSQALRKKVEEFLQELKAEKKQKASKVEEKVHETAKIEKAPSNVALNKPCTVITNGAEDYSDAHDGEWPRDITDGSLTYEPISSGREDGCIAW</sequence>
<evidence type="ECO:0000256" key="1">
    <source>
        <dbReference type="SAM" id="Coils"/>
    </source>
</evidence>
<feature type="compositionally biased region" description="Basic and acidic residues" evidence="2">
    <location>
        <begin position="91"/>
        <end position="103"/>
    </location>
</feature>
<feature type="non-terminal residue" evidence="3">
    <location>
        <position position="1"/>
    </location>
</feature>
<organism evidence="3">
    <name type="scientific">marine sediment metagenome</name>
    <dbReference type="NCBI Taxonomy" id="412755"/>
    <lineage>
        <taxon>unclassified sequences</taxon>
        <taxon>metagenomes</taxon>
        <taxon>ecological metagenomes</taxon>
    </lineage>
</organism>
<feature type="non-terminal residue" evidence="3">
    <location>
        <position position="123"/>
    </location>
</feature>
<feature type="coiled-coil region" evidence="1">
    <location>
        <begin position="32"/>
        <end position="63"/>
    </location>
</feature>
<reference evidence="3" key="1">
    <citation type="journal article" date="2014" name="Front. Microbiol.">
        <title>High frequency of phylogenetically diverse reductive dehalogenase-homologous genes in deep subseafloor sedimentary metagenomes.</title>
        <authorList>
            <person name="Kawai M."/>
            <person name="Futagami T."/>
            <person name="Toyoda A."/>
            <person name="Takaki Y."/>
            <person name="Nishi S."/>
            <person name="Hori S."/>
            <person name="Arai W."/>
            <person name="Tsubouchi T."/>
            <person name="Morono Y."/>
            <person name="Uchiyama I."/>
            <person name="Ito T."/>
            <person name="Fujiyama A."/>
            <person name="Inagaki F."/>
            <person name="Takami H."/>
        </authorList>
    </citation>
    <scope>NUCLEOTIDE SEQUENCE</scope>
    <source>
        <strain evidence="3">Expedition CK06-06</strain>
    </source>
</reference>
<feature type="region of interest" description="Disordered" evidence="2">
    <location>
        <begin position="88"/>
        <end position="123"/>
    </location>
</feature>
<gene>
    <name evidence="3" type="ORF">S12H4_61099</name>
</gene>
<proteinExistence type="predicted"/>
<protein>
    <submittedName>
        <fullName evidence="3">Uncharacterized protein</fullName>
    </submittedName>
</protein>
<accession>X1UKF7</accession>
<dbReference type="AlphaFoldDB" id="X1UKF7"/>
<name>X1UKF7_9ZZZZ</name>